<dbReference type="GO" id="GO:0005886">
    <property type="term" value="C:plasma membrane"/>
    <property type="evidence" value="ECO:0007669"/>
    <property type="project" value="UniProtKB-SubCell"/>
</dbReference>
<accession>A0A1R4G9J5</accession>
<evidence type="ECO:0000256" key="8">
    <source>
        <dbReference type="HAMAP-Rule" id="MF_01937"/>
    </source>
</evidence>
<dbReference type="UniPathway" id="UPA00079">
    <property type="reaction ID" value="UER00168"/>
</dbReference>
<feature type="transmembrane region" description="Helical" evidence="8">
    <location>
        <begin position="219"/>
        <end position="241"/>
    </location>
</feature>
<keyword evidence="4 8" id="KW-0808">Transferase</keyword>
<evidence type="ECO:0000256" key="7">
    <source>
        <dbReference type="ARBA" id="ARBA00023136"/>
    </source>
</evidence>
<evidence type="ECO:0000256" key="4">
    <source>
        <dbReference type="ARBA" id="ARBA00022679"/>
    </source>
</evidence>
<evidence type="ECO:0000256" key="9">
    <source>
        <dbReference type="NCBIfam" id="TIGR00751"/>
    </source>
</evidence>
<keyword evidence="5 8" id="KW-0812">Transmembrane</keyword>
<reference evidence="10 11" key="1">
    <citation type="submission" date="2017-02" db="EMBL/GenBank/DDBJ databases">
        <authorList>
            <person name="Peterson S.W."/>
        </authorList>
    </citation>
    <scope>NUCLEOTIDE SEQUENCE [LARGE SCALE GENOMIC DNA]</scope>
    <source>
        <strain evidence="10 11">LMG 22410</strain>
    </source>
</reference>
<feature type="transmembrane region" description="Helical" evidence="8">
    <location>
        <begin position="94"/>
        <end position="113"/>
    </location>
</feature>
<gene>
    <name evidence="8" type="primary">menA</name>
    <name evidence="10" type="ORF">CZ674_10175</name>
</gene>
<dbReference type="EC" id="2.5.1.74" evidence="8 9"/>
<dbReference type="InterPro" id="IPR044878">
    <property type="entry name" value="UbiA_sf"/>
</dbReference>
<proteinExistence type="inferred from homology"/>
<evidence type="ECO:0000256" key="3">
    <source>
        <dbReference type="ARBA" id="ARBA00022475"/>
    </source>
</evidence>
<dbReference type="Proteomes" id="UP000195787">
    <property type="component" value="Unassembled WGS sequence"/>
</dbReference>
<keyword evidence="11" id="KW-1185">Reference proteome</keyword>
<dbReference type="Pfam" id="PF01040">
    <property type="entry name" value="UbiA"/>
    <property type="match status" value="1"/>
</dbReference>
<dbReference type="InterPro" id="IPR000537">
    <property type="entry name" value="UbiA_prenyltransferase"/>
</dbReference>
<dbReference type="InterPro" id="IPR026046">
    <property type="entry name" value="UBIAD1"/>
</dbReference>
<dbReference type="NCBIfam" id="NF004751">
    <property type="entry name" value="PRK06080.1-3"/>
    <property type="match status" value="1"/>
</dbReference>
<keyword evidence="3 8" id="KW-1003">Cell membrane</keyword>
<sequence>MIEGTHRVTAGDWIAGARLRTLGMAVGTVAAGSGIAAYSQVFSLPIGLLCLALALFLQIGVNFANDYSDGIRGTDEQRTGPSRLTGSGKAEAKTVRNVALTFLALGAAAGLAIVLITQLWWLLAVGVVAILAAWFYTGGKRPYGYMALGEVVSFVFFGPVPVVGTVYAMSGGTISEDAIYVGLAMGSFAAASMLVNNIRDIDSDRAVGKRTLATLVGRTFSRVLYGLLMLLPFTVVGIYSLVLMHGAWVMLVMLIALPAVVIVGMGNRTKDFILGLSLSGISALLVGVGFGLAFWGGVTGFNNPYL</sequence>
<comment type="subcellular location">
    <subcellularLocation>
        <location evidence="8">Cell membrane</location>
        <topology evidence="8">Multi-pass membrane protein</topology>
    </subcellularLocation>
    <subcellularLocation>
        <location evidence="1">Membrane</location>
        <topology evidence="1">Multi-pass membrane protein</topology>
    </subcellularLocation>
</comment>
<evidence type="ECO:0000256" key="2">
    <source>
        <dbReference type="ARBA" id="ARBA00022428"/>
    </source>
</evidence>
<comment type="function">
    <text evidence="8">Conversion of 1,4-dihydroxy-2-naphthoate (DHNA) to demethylmenaquinone (DMK).</text>
</comment>
<dbReference type="CDD" id="cd13962">
    <property type="entry name" value="PT_UbiA_UBIAD1"/>
    <property type="match status" value="1"/>
</dbReference>
<comment type="catalytic activity">
    <reaction evidence="8">
        <text>an all-trans-polyprenyl diphosphate + 1,4-dihydroxy-2-naphthoate + H(+) = a 2-demethylmenaquinol + CO2 + diphosphate</text>
        <dbReference type="Rhea" id="RHEA:26478"/>
        <dbReference type="Rhea" id="RHEA-COMP:9563"/>
        <dbReference type="Rhea" id="RHEA-COMP:9564"/>
        <dbReference type="ChEBI" id="CHEBI:11173"/>
        <dbReference type="ChEBI" id="CHEBI:15378"/>
        <dbReference type="ChEBI" id="CHEBI:16526"/>
        <dbReference type="ChEBI" id="CHEBI:33019"/>
        <dbReference type="ChEBI" id="CHEBI:55437"/>
        <dbReference type="ChEBI" id="CHEBI:58914"/>
        <dbReference type="EC" id="2.5.1.74"/>
    </reaction>
</comment>
<keyword evidence="7 8" id="KW-0472">Membrane</keyword>
<keyword evidence="2 8" id="KW-0474">Menaquinone biosynthesis</keyword>
<feature type="transmembrane region" description="Helical" evidence="8">
    <location>
        <begin position="44"/>
        <end position="64"/>
    </location>
</feature>
<evidence type="ECO:0000256" key="1">
    <source>
        <dbReference type="ARBA" id="ARBA00004141"/>
    </source>
</evidence>
<feature type="transmembrane region" description="Helical" evidence="8">
    <location>
        <begin position="247"/>
        <end position="265"/>
    </location>
</feature>
<comment type="similarity">
    <text evidence="8">Belongs to the MenA family. Type 1 subfamily.</text>
</comment>
<dbReference type="PANTHER" id="PTHR13929:SF0">
    <property type="entry name" value="UBIA PRENYLTRANSFERASE DOMAIN-CONTAINING PROTEIN 1"/>
    <property type="match status" value="1"/>
</dbReference>
<dbReference type="GO" id="GO:0009234">
    <property type="term" value="P:menaquinone biosynthetic process"/>
    <property type="evidence" value="ECO:0007669"/>
    <property type="project" value="UniProtKB-UniRule"/>
</dbReference>
<dbReference type="Gene3D" id="1.10.357.140">
    <property type="entry name" value="UbiA prenyltransferase"/>
    <property type="match status" value="1"/>
</dbReference>
<feature type="transmembrane region" description="Helical" evidence="8">
    <location>
        <begin position="21"/>
        <end position="38"/>
    </location>
</feature>
<dbReference type="GO" id="GO:0042371">
    <property type="term" value="P:vitamin K biosynthetic process"/>
    <property type="evidence" value="ECO:0007669"/>
    <property type="project" value="TreeGrafter"/>
</dbReference>
<feature type="transmembrane region" description="Helical" evidence="8">
    <location>
        <begin position="143"/>
        <end position="167"/>
    </location>
</feature>
<dbReference type="PIRSF" id="PIRSF005355">
    <property type="entry name" value="UBIAD1"/>
    <property type="match status" value="1"/>
</dbReference>
<keyword evidence="6 8" id="KW-1133">Transmembrane helix</keyword>
<dbReference type="NCBIfam" id="TIGR00751">
    <property type="entry name" value="menA"/>
    <property type="match status" value="1"/>
</dbReference>
<protein>
    <recommendedName>
        <fullName evidence="8 9">1,4-dihydroxy-2-naphthoate octaprenyltransferase</fullName>
        <shortName evidence="8">DHNA-octaprenyltransferase</shortName>
        <ecNumber evidence="8 9">2.5.1.74</ecNumber>
    </recommendedName>
</protein>
<dbReference type="EMBL" id="FUHU01000041">
    <property type="protein sequence ID" value="SJM64910.1"/>
    <property type="molecule type" value="Genomic_DNA"/>
</dbReference>
<feature type="transmembrane region" description="Helical" evidence="8">
    <location>
        <begin position="272"/>
        <end position="296"/>
    </location>
</feature>
<dbReference type="HAMAP" id="MF_01937">
    <property type="entry name" value="MenA_1"/>
    <property type="match status" value="1"/>
</dbReference>
<evidence type="ECO:0000313" key="10">
    <source>
        <dbReference type="EMBL" id="SJM64910.1"/>
    </source>
</evidence>
<dbReference type="PANTHER" id="PTHR13929">
    <property type="entry name" value="1,4-DIHYDROXY-2-NAPHTHOATE OCTAPRENYLTRANSFERASE"/>
    <property type="match status" value="1"/>
</dbReference>
<comment type="pathway">
    <text evidence="8">Quinol/quinone metabolism; menaquinone biosynthesis; menaquinol from 1,4-dihydroxy-2-naphthoate: step 1/2.</text>
</comment>
<dbReference type="InterPro" id="IPR004657">
    <property type="entry name" value="MenA"/>
</dbReference>
<evidence type="ECO:0000313" key="11">
    <source>
        <dbReference type="Proteomes" id="UP000195787"/>
    </source>
</evidence>
<name>A0A1R4G9J5_9MICO</name>
<dbReference type="AlphaFoldDB" id="A0A1R4G9J5"/>
<feature type="transmembrane region" description="Helical" evidence="8">
    <location>
        <begin position="179"/>
        <end position="198"/>
    </location>
</feature>
<evidence type="ECO:0000256" key="6">
    <source>
        <dbReference type="ARBA" id="ARBA00022989"/>
    </source>
</evidence>
<dbReference type="GO" id="GO:0046428">
    <property type="term" value="F:1,4-dihydroxy-2-naphthoate polyprenyltransferase activity"/>
    <property type="evidence" value="ECO:0007669"/>
    <property type="project" value="UniProtKB-UniRule"/>
</dbReference>
<feature type="transmembrane region" description="Helical" evidence="8">
    <location>
        <begin position="119"/>
        <end position="136"/>
    </location>
</feature>
<organism evidence="10 11">
    <name type="scientific">Agrococcus casei LMG 22410</name>
    <dbReference type="NCBI Taxonomy" id="1255656"/>
    <lineage>
        <taxon>Bacteria</taxon>
        <taxon>Bacillati</taxon>
        <taxon>Actinomycetota</taxon>
        <taxon>Actinomycetes</taxon>
        <taxon>Micrococcales</taxon>
        <taxon>Microbacteriaceae</taxon>
        <taxon>Agrococcus</taxon>
    </lineage>
</organism>
<evidence type="ECO:0000256" key="5">
    <source>
        <dbReference type="ARBA" id="ARBA00022692"/>
    </source>
</evidence>